<reference evidence="1 2" key="2">
    <citation type="submission" date="2014-03" db="EMBL/GenBank/DDBJ databases">
        <title>The Genome Sequence of Anncaliia algerae insect isolate PRA339.</title>
        <authorList>
            <consortium name="The Broad Institute Genome Sequencing Platform"/>
            <consortium name="The Broad Institute Genome Sequencing Center for Infectious Disease"/>
            <person name="Cuomo C."/>
            <person name="Becnel J."/>
            <person name="Sanscrainte N."/>
            <person name="Walker B."/>
            <person name="Young S.K."/>
            <person name="Zeng Q."/>
            <person name="Gargeya S."/>
            <person name="Fitzgerald M."/>
            <person name="Haas B."/>
            <person name="Abouelleil A."/>
            <person name="Alvarado L."/>
            <person name="Arachchi H.M."/>
            <person name="Berlin A.M."/>
            <person name="Chapman S.B."/>
            <person name="Dewar J."/>
            <person name="Goldberg J."/>
            <person name="Griggs A."/>
            <person name="Gujja S."/>
            <person name="Hansen M."/>
            <person name="Howarth C."/>
            <person name="Imamovic A."/>
            <person name="Larimer J."/>
            <person name="McCowan C."/>
            <person name="Murphy C."/>
            <person name="Neiman D."/>
            <person name="Pearson M."/>
            <person name="Priest M."/>
            <person name="Roberts A."/>
            <person name="Saif S."/>
            <person name="Shea T."/>
            <person name="Sisk P."/>
            <person name="Sykes S."/>
            <person name="Wortman J."/>
            <person name="Nusbaum C."/>
            <person name="Birren B."/>
        </authorList>
    </citation>
    <scope>NUCLEOTIDE SEQUENCE [LARGE SCALE GENOMIC DNA]</scope>
    <source>
        <strain evidence="1 2">PRA339</strain>
    </source>
</reference>
<dbReference type="VEuPathDB" id="MicrosporidiaDB:H312_02441"/>
<organism evidence="1 2">
    <name type="scientific">Anncaliia algerae PRA339</name>
    <dbReference type="NCBI Taxonomy" id="1288291"/>
    <lineage>
        <taxon>Eukaryota</taxon>
        <taxon>Fungi</taxon>
        <taxon>Fungi incertae sedis</taxon>
        <taxon>Microsporidia</taxon>
        <taxon>Tubulinosematoidea</taxon>
        <taxon>Tubulinosematidae</taxon>
        <taxon>Anncaliia</taxon>
    </lineage>
</organism>
<evidence type="ECO:0000313" key="1">
    <source>
        <dbReference type="EMBL" id="KCZ80168.1"/>
    </source>
</evidence>
<feature type="non-terminal residue" evidence="1">
    <location>
        <position position="161"/>
    </location>
</feature>
<dbReference type="AlphaFoldDB" id="A0A059EYQ7"/>
<evidence type="ECO:0000313" key="2">
    <source>
        <dbReference type="Proteomes" id="UP000030655"/>
    </source>
</evidence>
<accession>A0A059EYQ7</accession>
<gene>
    <name evidence="1" type="ORF">H312_02441</name>
</gene>
<keyword evidence="2" id="KW-1185">Reference proteome</keyword>
<dbReference type="EMBL" id="KK365199">
    <property type="protein sequence ID" value="KCZ80168.1"/>
    <property type="molecule type" value="Genomic_DNA"/>
</dbReference>
<protein>
    <submittedName>
        <fullName evidence="1">Uncharacterized protein</fullName>
    </submittedName>
</protein>
<name>A0A059EYQ7_9MICR</name>
<dbReference type="Proteomes" id="UP000030655">
    <property type="component" value="Unassembled WGS sequence"/>
</dbReference>
<sequence length="161" mass="18845">MHKLTNLEDLNQLHQKILSLVEISSSKELTTYLELLIKSKDNLILSEIIKVSFSLLEKVLILTKDKLLLDNLCEFILENIEGINVTQYFRMILILEQSTEMFDLLINSSTIENFMKIVSSDNDVRILKNSSIILTNFYEKFVQFTNINELSFFLESEHIFF</sequence>
<proteinExistence type="predicted"/>
<reference evidence="2" key="1">
    <citation type="submission" date="2013-02" db="EMBL/GenBank/DDBJ databases">
        <authorList>
            <consortium name="The Broad Institute Genome Sequencing Platform"/>
            <person name="Cuomo C."/>
            <person name="Becnel J."/>
            <person name="Sanscrainte N."/>
            <person name="Walker B."/>
            <person name="Young S.K."/>
            <person name="Zeng Q."/>
            <person name="Gargeya S."/>
            <person name="Fitzgerald M."/>
            <person name="Haas B."/>
            <person name="Abouelleil A."/>
            <person name="Alvarado L."/>
            <person name="Arachchi H.M."/>
            <person name="Berlin A.M."/>
            <person name="Chapman S.B."/>
            <person name="Dewar J."/>
            <person name="Goldberg J."/>
            <person name="Griggs A."/>
            <person name="Gujja S."/>
            <person name="Hansen M."/>
            <person name="Howarth C."/>
            <person name="Imamovic A."/>
            <person name="Larimer J."/>
            <person name="McCowan C."/>
            <person name="Murphy C."/>
            <person name="Neiman D."/>
            <person name="Pearson M."/>
            <person name="Priest M."/>
            <person name="Roberts A."/>
            <person name="Saif S."/>
            <person name="Shea T."/>
            <person name="Sisk P."/>
            <person name="Sykes S."/>
            <person name="Wortman J."/>
            <person name="Nusbaum C."/>
            <person name="Birren B."/>
        </authorList>
    </citation>
    <scope>NUCLEOTIDE SEQUENCE [LARGE SCALE GENOMIC DNA]</scope>
    <source>
        <strain evidence="2">PRA339</strain>
    </source>
</reference>
<dbReference type="HOGENOM" id="CLU_1647716_0_0_1"/>